<comment type="similarity">
    <text evidence="2">Belongs to the binding-protein-dependent transport system permease family. FecCD subfamily.</text>
</comment>
<keyword evidence="4" id="KW-1003">Cell membrane</keyword>
<feature type="transmembrane region" description="Helical" evidence="9">
    <location>
        <begin position="356"/>
        <end position="374"/>
    </location>
</feature>
<comment type="caution">
    <text evidence="10">The sequence shown here is derived from an EMBL/GenBank/DDBJ whole genome shotgun (WGS) entry which is preliminary data.</text>
</comment>
<evidence type="ECO:0000256" key="9">
    <source>
        <dbReference type="SAM" id="Phobius"/>
    </source>
</evidence>
<dbReference type="InterPro" id="IPR037294">
    <property type="entry name" value="ABC_BtuC-like"/>
</dbReference>
<comment type="subcellular location">
    <subcellularLocation>
        <location evidence="1">Cell membrane</location>
        <topology evidence="1">Multi-pass membrane protein</topology>
    </subcellularLocation>
</comment>
<feature type="transmembrane region" description="Helical" evidence="9">
    <location>
        <begin position="237"/>
        <end position="257"/>
    </location>
</feature>
<keyword evidence="3" id="KW-0813">Transport</keyword>
<reference evidence="10 11" key="1">
    <citation type="submission" date="2020-08" db="EMBL/GenBank/DDBJ databases">
        <title>Sequencing the genomes of 1000 actinobacteria strains.</title>
        <authorList>
            <person name="Klenk H.-P."/>
        </authorList>
    </citation>
    <scope>NUCLEOTIDE SEQUENCE [LARGE SCALE GENOMIC DNA]</scope>
    <source>
        <strain evidence="10 11">DSM 44598</strain>
    </source>
</reference>
<dbReference type="GO" id="GO:0033214">
    <property type="term" value="P:siderophore-iron import into cell"/>
    <property type="evidence" value="ECO:0007669"/>
    <property type="project" value="TreeGrafter"/>
</dbReference>
<evidence type="ECO:0000256" key="7">
    <source>
        <dbReference type="ARBA" id="ARBA00023136"/>
    </source>
</evidence>
<evidence type="ECO:0000256" key="3">
    <source>
        <dbReference type="ARBA" id="ARBA00022448"/>
    </source>
</evidence>
<evidence type="ECO:0000313" key="11">
    <source>
        <dbReference type="Proteomes" id="UP000579647"/>
    </source>
</evidence>
<evidence type="ECO:0000256" key="8">
    <source>
        <dbReference type="SAM" id="MobiDB-lite"/>
    </source>
</evidence>
<feature type="transmembrane region" description="Helical" evidence="9">
    <location>
        <begin position="49"/>
        <end position="71"/>
    </location>
</feature>
<feature type="region of interest" description="Disordered" evidence="8">
    <location>
        <begin position="1"/>
        <end position="36"/>
    </location>
</feature>
<proteinExistence type="inferred from homology"/>
<evidence type="ECO:0000256" key="1">
    <source>
        <dbReference type="ARBA" id="ARBA00004651"/>
    </source>
</evidence>
<dbReference type="EMBL" id="JACHDO010000001">
    <property type="protein sequence ID" value="MBB5490688.1"/>
    <property type="molecule type" value="Genomic_DNA"/>
</dbReference>
<feature type="transmembrane region" description="Helical" evidence="9">
    <location>
        <begin position="328"/>
        <end position="350"/>
    </location>
</feature>
<dbReference type="PANTHER" id="PTHR30472:SF67">
    <property type="entry name" value="PERMEASE OF ABC TRANSPORTER-RELATED"/>
    <property type="match status" value="1"/>
</dbReference>
<dbReference type="Pfam" id="PF01032">
    <property type="entry name" value="FecCD"/>
    <property type="match status" value="1"/>
</dbReference>
<gene>
    <name evidence="10" type="ORF">HNR07_001825</name>
</gene>
<evidence type="ECO:0000313" key="10">
    <source>
        <dbReference type="EMBL" id="MBB5490688.1"/>
    </source>
</evidence>
<organism evidence="10 11">
    <name type="scientific">Nocardiopsis metallicus</name>
    <dbReference type="NCBI Taxonomy" id="179819"/>
    <lineage>
        <taxon>Bacteria</taxon>
        <taxon>Bacillati</taxon>
        <taxon>Actinomycetota</taxon>
        <taxon>Actinomycetes</taxon>
        <taxon>Streptosporangiales</taxon>
        <taxon>Nocardiopsidaceae</taxon>
        <taxon>Nocardiopsis</taxon>
    </lineage>
</organism>
<dbReference type="InterPro" id="IPR000522">
    <property type="entry name" value="ABC_transptr_permease_BtuC"/>
</dbReference>
<accession>A0A840WKR0</accession>
<feature type="transmembrane region" description="Helical" evidence="9">
    <location>
        <begin position="161"/>
        <end position="184"/>
    </location>
</feature>
<dbReference type="AlphaFoldDB" id="A0A840WKR0"/>
<evidence type="ECO:0000256" key="6">
    <source>
        <dbReference type="ARBA" id="ARBA00022989"/>
    </source>
</evidence>
<dbReference type="SUPFAM" id="SSF81345">
    <property type="entry name" value="ABC transporter involved in vitamin B12 uptake, BtuC"/>
    <property type="match status" value="1"/>
</dbReference>
<sequence>MRNVSTPPGEAAGPPPETSEPERSGTPATSAPAPKIRWMTTPAGTASTALVLAITLAMSVVLAIGLGSAVIPPGETVRYLWAALTGGTIQADELMRYQVIWQIRTPRVLLAAVVGAGLGVVGVAIQAMVRNALADPYILGVSSGASVGAVLVGVLGGLSFLGIYAVSAGAFAGALAATLLVYAISYSRMGITPLRLVLTGVALSFGFQAIMSVIVYLAPSNEATSTVLFWTMGSFGAATWGSLPVVATAVLAGVLLLRSLARSLDVMALGDETAASLGVSSDRLRRWLFVLTAVMTGAMVAVSGAIGFVGLVVPHIVRILVGADHRRVLTIAPLAGAVLMVWVDLVSRVVVAPRELPLGVITALVGVPVFIILMRRRGYLFGGR</sequence>
<feature type="transmembrane region" description="Helical" evidence="9">
    <location>
        <begin position="196"/>
        <end position="217"/>
    </location>
</feature>
<dbReference type="Proteomes" id="UP000579647">
    <property type="component" value="Unassembled WGS sequence"/>
</dbReference>
<dbReference type="Gene3D" id="1.10.3470.10">
    <property type="entry name" value="ABC transporter involved in vitamin B12 uptake, BtuC"/>
    <property type="match status" value="1"/>
</dbReference>
<evidence type="ECO:0000256" key="2">
    <source>
        <dbReference type="ARBA" id="ARBA00007935"/>
    </source>
</evidence>
<evidence type="ECO:0000256" key="4">
    <source>
        <dbReference type="ARBA" id="ARBA00022475"/>
    </source>
</evidence>
<dbReference type="RefSeq" id="WP_184364262.1">
    <property type="nucleotide sequence ID" value="NZ_BAAAKM010000086.1"/>
</dbReference>
<dbReference type="GO" id="GO:0005886">
    <property type="term" value="C:plasma membrane"/>
    <property type="evidence" value="ECO:0007669"/>
    <property type="project" value="UniProtKB-SubCell"/>
</dbReference>
<protein>
    <submittedName>
        <fullName evidence="10">Iron complex transport system permease protein</fullName>
    </submittedName>
</protein>
<feature type="transmembrane region" description="Helical" evidence="9">
    <location>
        <begin position="108"/>
        <end position="129"/>
    </location>
</feature>
<evidence type="ECO:0000256" key="5">
    <source>
        <dbReference type="ARBA" id="ARBA00022692"/>
    </source>
</evidence>
<dbReference type="GO" id="GO:0022857">
    <property type="term" value="F:transmembrane transporter activity"/>
    <property type="evidence" value="ECO:0007669"/>
    <property type="project" value="InterPro"/>
</dbReference>
<dbReference type="FunFam" id="1.10.3470.10:FF:000001">
    <property type="entry name" value="Vitamin B12 ABC transporter permease BtuC"/>
    <property type="match status" value="1"/>
</dbReference>
<dbReference type="PANTHER" id="PTHR30472">
    <property type="entry name" value="FERRIC ENTEROBACTIN TRANSPORT SYSTEM PERMEASE PROTEIN"/>
    <property type="match status" value="1"/>
</dbReference>
<feature type="transmembrane region" description="Helical" evidence="9">
    <location>
        <begin position="136"/>
        <end position="155"/>
    </location>
</feature>
<keyword evidence="7 9" id="KW-0472">Membrane</keyword>
<feature type="transmembrane region" description="Helical" evidence="9">
    <location>
        <begin position="287"/>
        <end position="316"/>
    </location>
</feature>
<name>A0A840WKR0_9ACTN</name>
<feature type="compositionally biased region" description="Low complexity" evidence="8">
    <location>
        <begin position="1"/>
        <end position="12"/>
    </location>
</feature>
<keyword evidence="5 9" id="KW-0812">Transmembrane</keyword>
<keyword evidence="11" id="KW-1185">Reference proteome</keyword>
<keyword evidence="6 9" id="KW-1133">Transmembrane helix</keyword>
<dbReference type="CDD" id="cd06550">
    <property type="entry name" value="TM_ABC_iron-siderophores_like"/>
    <property type="match status" value="1"/>
</dbReference>